<keyword evidence="2" id="KW-1185">Reference proteome</keyword>
<dbReference type="InterPro" id="IPR032675">
    <property type="entry name" value="LRR_dom_sf"/>
</dbReference>
<proteinExistence type="predicted"/>
<dbReference type="Gene3D" id="3.80.10.10">
    <property type="entry name" value="Ribonuclease Inhibitor"/>
    <property type="match status" value="1"/>
</dbReference>
<sequence length="411" mass="46671">MSAWSQHTQGCAPRTLSYERLKHPMLQSRETSSQYVYFSGLGSPIRSLPHHINCGWGMETWRNWGGQLPDWLMNIMTSTEWLVVAIRERITKLGLYDNFLTGFEQPAVVLKSTTTDGGIQFHQVLWCSIGSPTIYGGIPEQICRADLPNYIHISNNLDVPIPHCISELGVKINWGVLCPYPWQTALSLRRSANCTTLEDLDLGENAILGMPNGYLLQNEGYDYSIPIKTKATRCCTRRCSLCFDKDSRDRGELRRLQPINLFNNDLEGGIPSSLAKVRDPESLDLWMKMLSRRIHRSWQSLRILRSSMSHTVFLPVPYQRGDSSLHLTAVLFMGTYDCVDILNLTEKCGNADKEPMLLNSKGIHMIEREEIFHSLALWFDTCRGLLYQYLATYAYLAYHGIGAIQLGLGDV</sequence>
<dbReference type="EMBL" id="JAKOGI010000395">
    <property type="protein sequence ID" value="KAJ8435682.1"/>
    <property type="molecule type" value="Genomic_DNA"/>
</dbReference>
<evidence type="ECO:0000313" key="1">
    <source>
        <dbReference type="EMBL" id="KAJ8435682.1"/>
    </source>
</evidence>
<accession>A0A9Q1K2X9</accession>
<name>A0A9Q1K2X9_9CARY</name>
<evidence type="ECO:0000313" key="2">
    <source>
        <dbReference type="Proteomes" id="UP001153076"/>
    </source>
</evidence>
<protein>
    <submittedName>
        <fullName evidence="1">Uncharacterized protein</fullName>
    </submittedName>
</protein>
<organism evidence="1 2">
    <name type="scientific">Carnegiea gigantea</name>
    <dbReference type="NCBI Taxonomy" id="171969"/>
    <lineage>
        <taxon>Eukaryota</taxon>
        <taxon>Viridiplantae</taxon>
        <taxon>Streptophyta</taxon>
        <taxon>Embryophyta</taxon>
        <taxon>Tracheophyta</taxon>
        <taxon>Spermatophyta</taxon>
        <taxon>Magnoliopsida</taxon>
        <taxon>eudicotyledons</taxon>
        <taxon>Gunneridae</taxon>
        <taxon>Pentapetalae</taxon>
        <taxon>Caryophyllales</taxon>
        <taxon>Cactineae</taxon>
        <taxon>Cactaceae</taxon>
        <taxon>Cactoideae</taxon>
        <taxon>Echinocereeae</taxon>
        <taxon>Carnegiea</taxon>
    </lineage>
</organism>
<dbReference type="PANTHER" id="PTHR48004">
    <property type="entry name" value="OS01G0149700 PROTEIN"/>
    <property type="match status" value="1"/>
</dbReference>
<dbReference type="SUPFAM" id="SSF52058">
    <property type="entry name" value="L domain-like"/>
    <property type="match status" value="1"/>
</dbReference>
<dbReference type="PANTHER" id="PTHR48004:SF59">
    <property type="entry name" value="LEUCINE-RICH REPEAT-CONTAINING N-TERMINAL PLANT-TYPE DOMAIN-CONTAINING PROTEIN"/>
    <property type="match status" value="1"/>
</dbReference>
<dbReference type="AlphaFoldDB" id="A0A9Q1K2X9"/>
<reference evidence="1" key="1">
    <citation type="submission" date="2022-04" db="EMBL/GenBank/DDBJ databases">
        <title>Carnegiea gigantea Genome sequencing and assembly v2.</title>
        <authorList>
            <person name="Copetti D."/>
            <person name="Sanderson M.J."/>
            <person name="Burquez A."/>
            <person name="Wojciechowski M.F."/>
        </authorList>
    </citation>
    <scope>NUCLEOTIDE SEQUENCE</scope>
    <source>
        <strain evidence="1">SGP5-SGP5p</strain>
        <tissue evidence="1">Aerial part</tissue>
    </source>
</reference>
<dbReference type="InterPro" id="IPR052941">
    <property type="entry name" value="StomDev_PlantInt_Reg"/>
</dbReference>
<comment type="caution">
    <text evidence="1">The sequence shown here is derived from an EMBL/GenBank/DDBJ whole genome shotgun (WGS) entry which is preliminary data.</text>
</comment>
<gene>
    <name evidence="1" type="ORF">Cgig2_014263</name>
</gene>
<dbReference type="Proteomes" id="UP001153076">
    <property type="component" value="Unassembled WGS sequence"/>
</dbReference>